<dbReference type="SMART" id="SM00042">
    <property type="entry name" value="CUB"/>
    <property type="match status" value="1"/>
</dbReference>
<accession>A0A9W9YXD4</accession>
<dbReference type="CDD" id="cd00041">
    <property type="entry name" value="CUB"/>
    <property type="match status" value="1"/>
</dbReference>
<keyword evidence="1" id="KW-0677">Repeat</keyword>
<gene>
    <name evidence="6" type="ORF">OS493_027351</name>
</gene>
<dbReference type="EMBL" id="MU826850">
    <property type="protein sequence ID" value="KAJ7371237.1"/>
    <property type="molecule type" value="Genomic_DNA"/>
</dbReference>
<dbReference type="OrthoDB" id="5962556at2759"/>
<dbReference type="Pfam" id="PF00431">
    <property type="entry name" value="CUB"/>
    <property type="match status" value="1"/>
</dbReference>
<organism evidence="6 7">
    <name type="scientific">Desmophyllum pertusum</name>
    <dbReference type="NCBI Taxonomy" id="174260"/>
    <lineage>
        <taxon>Eukaryota</taxon>
        <taxon>Metazoa</taxon>
        <taxon>Cnidaria</taxon>
        <taxon>Anthozoa</taxon>
        <taxon>Hexacorallia</taxon>
        <taxon>Scleractinia</taxon>
        <taxon>Caryophylliina</taxon>
        <taxon>Caryophylliidae</taxon>
        <taxon>Desmophyllum</taxon>
    </lineage>
</organism>
<keyword evidence="4" id="KW-1133">Transmembrane helix</keyword>
<dbReference type="AlphaFoldDB" id="A0A9W9YXD4"/>
<dbReference type="PANTHER" id="PTHR24251">
    <property type="entry name" value="OVOCHYMASE-RELATED"/>
    <property type="match status" value="1"/>
</dbReference>
<dbReference type="Proteomes" id="UP001163046">
    <property type="component" value="Unassembled WGS sequence"/>
</dbReference>
<evidence type="ECO:0000256" key="4">
    <source>
        <dbReference type="SAM" id="Phobius"/>
    </source>
</evidence>
<name>A0A9W9YXD4_9CNID</name>
<comment type="caution">
    <text evidence="6">The sequence shown here is derived from an EMBL/GenBank/DDBJ whole genome shotgun (WGS) entry which is preliminary data.</text>
</comment>
<dbReference type="InterPro" id="IPR035914">
    <property type="entry name" value="Sperma_CUB_dom_sf"/>
</dbReference>
<proteinExistence type="predicted"/>
<dbReference type="InterPro" id="IPR000859">
    <property type="entry name" value="CUB_dom"/>
</dbReference>
<evidence type="ECO:0000313" key="6">
    <source>
        <dbReference type="EMBL" id="KAJ7371237.1"/>
    </source>
</evidence>
<keyword evidence="2" id="KW-1015">Disulfide bond</keyword>
<evidence type="ECO:0000256" key="1">
    <source>
        <dbReference type="ARBA" id="ARBA00022737"/>
    </source>
</evidence>
<evidence type="ECO:0000259" key="5">
    <source>
        <dbReference type="PROSITE" id="PS01180"/>
    </source>
</evidence>
<evidence type="ECO:0000256" key="2">
    <source>
        <dbReference type="ARBA" id="ARBA00023157"/>
    </source>
</evidence>
<protein>
    <recommendedName>
        <fullName evidence="5">CUB domain-containing protein</fullName>
    </recommendedName>
</protein>
<dbReference type="SUPFAM" id="SSF49854">
    <property type="entry name" value="Spermadhesin, CUB domain"/>
    <property type="match status" value="2"/>
</dbReference>
<dbReference type="PROSITE" id="PS01180">
    <property type="entry name" value="CUB"/>
    <property type="match status" value="1"/>
</dbReference>
<comment type="caution">
    <text evidence="3">Lacks conserved residue(s) required for the propagation of feature annotation.</text>
</comment>
<dbReference type="Gene3D" id="2.60.120.290">
    <property type="entry name" value="Spermadhesin, CUB domain"/>
    <property type="match status" value="2"/>
</dbReference>
<reference evidence="6" key="1">
    <citation type="submission" date="2023-01" db="EMBL/GenBank/DDBJ databases">
        <title>Genome assembly of the deep-sea coral Lophelia pertusa.</title>
        <authorList>
            <person name="Herrera S."/>
            <person name="Cordes E."/>
        </authorList>
    </citation>
    <scope>NUCLEOTIDE SEQUENCE</scope>
    <source>
        <strain evidence="6">USNM1676648</strain>
        <tissue evidence="6">Polyp</tissue>
    </source>
</reference>
<evidence type="ECO:0000256" key="3">
    <source>
        <dbReference type="PROSITE-ProRule" id="PRU00059"/>
    </source>
</evidence>
<keyword evidence="7" id="KW-1185">Reference proteome</keyword>
<feature type="transmembrane region" description="Helical" evidence="4">
    <location>
        <begin position="212"/>
        <end position="232"/>
    </location>
</feature>
<keyword evidence="4" id="KW-0812">Transmembrane</keyword>
<evidence type="ECO:0000313" key="7">
    <source>
        <dbReference type="Proteomes" id="UP001163046"/>
    </source>
</evidence>
<keyword evidence="4" id="KW-0472">Membrane</keyword>
<feature type="domain" description="CUB" evidence="5">
    <location>
        <begin position="82"/>
        <end position="201"/>
    </location>
</feature>
<sequence>MPQCSDENYVELFLGCNSRSKSIGKFCGHLLLPVIYSSDHCLQIVLHSLAGNETSSGSATVFEAVYNQRLLSRAVSQNYYGCGKEHHSNARYGNIFSPHWPLPYPRYVDCVWHVTTTNDLHVKLVFFDFDVRSTDACSEADFVEVKTGGFGFSRGRSVTKSKECGTKDPFVLTIKGDSIFIQFKSDLVTGNRGFMAGFVTYTVEDADFQPQVLIMLGVVFATLFALAGKALLQKLLERKRLNKKSIFHLKRGRYKVKGVTPVLHVQTPTESITEPDVLPAVLSPSRGSAKNVAFETAATRGKQGSVKTIIIGNHESDII</sequence>
<dbReference type="PANTHER" id="PTHR24251:SF30">
    <property type="entry name" value="MEMBRANE FRIZZLED-RELATED PROTEIN"/>
    <property type="match status" value="1"/>
</dbReference>